<dbReference type="InterPro" id="IPR000415">
    <property type="entry name" value="Nitroreductase-like"/>
</dbReference>
<dbReference type="InterPro" id="IPR033878">
    <property type="entry name" value="NfsB-like"/>
</dbReference>
<dbReference type="InterPro" id="IPR050627">
    <property type="entry name" value="Nitroreductase/BluB"/>
</dbReference>
<keyword evidence="3" id="KW-0285">Flavoprotein</keyword>
<dbReference type="Pfam" id="PF00881">
    <property type="entry name" value="Nitroreductase"/>
    <property type="match status" value="1"/>
</dbReference>
<evidence type="ECO:0000256" key="3">
    <source>
        <dbReference type="ARBA" id="ARBA00022630"/>
    </source>
</evidence>
<reference evidence="9 10" key="2">
    <citation type="journal article" date="2016" name="Int. J. Syst. Evol. Microbiol.">
        <title>Bacillus gobiensis sp. nov., isolated from a soil sample.</title>
        <authorList>
            <person name="Liu B."/>
            <person name="Liu G.H."/>
            <person name="Cetin S."/>
            <person name="Schumann P."/>
            <person name="Pan Z.Z."/>
            <person name="Chen Q.Q."/>
        </authorList>
    </citation>
    <scope>NUCLEOTIDE SEQUENCE [LARGE SCALE GENOMIC DNA]</scope>
    <source>
        <strain evidence="9 10">FJAT-4402</strain>
    </source>
</reference>
<dbReference type="EMBL" id="CP012600">
    <property type="protein sequence ID" value="ALC81270.1"/>
    <property type="molecule type" value="Genomic_DNA"/>
</dbReference>
<evidence type="ECO:0000256" key="7">
    <source>
        <dbReference type="ARBA" id="ARBA00023027"/>
    </source>
</evidence>
<evidence type="ECO:0000256" key="4">
    <source>
        <dbReference type="ARBA" id="ARBA00022643"/>
    </source>
</evidence>
<name>A0A0M4G810_9BACI</name>
<dbReference type="RefSeq" id="WP_053603023.1">
    <property type="nucleotide sequence ID" value="NZ_CP012600.1"/>
</dbReference>
<keyword evidence="6" id="KW-0560">Oxidoreductase</keyword>
<dbReference type="Proteomes" id="UP000067625">
    <property type="component" value="Chromosome"/>
</dbReference>
<dbReference type="PANTHER" id="PTHR23026">
    <property type="entry name" value="NADPH NITROREDUCTASE"/>
    <property type="match status" value="1"/>
</dbReference>
<keyword evidence="5" id="KW-0521">NADP</keyword>
<dbReference type="PANTHER" id="PTHR23026:SF125">
    <property type="entry name" value="OXYGEN-INSENSITIVE NAD(P)H NITROREDUCTASE"/>
    <property type="match status" value="1"/>
</dbReference>
<evidence type="ECO:0000259" key="8">
    <source>
        <dbReference type="Pfam" id="PF00881"/>
    </source>
</evidence>
<keyword evidence="7" id="KW-0520">NAD</keyword>
<dbReference type="STRING" id="1441095.AM592_06440"/>
<accession>A0A0M4G810</accession>
<reference evidence="10" key="1">
    <citation type="submission" date="2015-08" db="EMBL/GenBank/DDBJ databases">
        <title>Genome sequencing project for genomic taxonomy and phylogenomics of Bacillus-like bacteria.</title>
        <authorList>
            <person name="Liu B."/>
            <person name="Wang J."/>
            <person name="Zhu Y."/>
            <person name="Liu G."/>
            <person name="Chen Q."/>
            <person name="Chen Z."/>
            <person name="Lan J."/>
            <person name="Che J."/>
            <person name="Ge C."/>
            <person name="Shi H."/>
            <person name="Pan Z."/>
            <person name="Liu X."/>
        </authorList>
    </citation>
    <scope>NUCLEOTIDE SEQUENCE [LARGE SCALE GENOMIC DNA]</scope>
    <source>
        <strain evidence="10">FJAT-4402</strain>
    </source>
</reference>
<dbReference type="InterPro" id="IPR029479">
    <property type="entry name" value="Nitroreductase"/>
</dbReference>
<comment type="similarity">
    <text evidence="2">Belongs to the nitroreductase family.</text>
</comment>
<dbReference type="GO" id="GO:0005829">
    <property type="term" value="C:cytosol"/>
    <property type="evidence" value="ECO:0007669"/>
    <property type="project" value="TreeGrafter"/>
</dbReference>
<comment type="cofactor">
    <cofactor evidence="1">
        <name>FMN</name>
        <dbReference type="ChEBI" id="CHEBI:58210"/>
    </cofactor>
</comment>
<dbReference type="GO" id="GO:0046256">
    <property type="term" value="P:2,4,6-trinitrotoluene catabolic process"/>
    <property type="evidence" value="ECO:0007669"/>
    <property type="project" value="TreeGrafter"/>
</dbReference>
<keyword evidence="4" id="KW-0288">FMN</keyword>
<dbReference type="AlphaFoldDB" id="A0A0M4G810"/>
<feature type="domain" description="Nitroreductase" evidence="8">
    <location>
        <begin position="17"/>
        <end position="203"/>
    </location>
</feature>
<protein>
    <recommendedName>
        <fullName evidence="8">Nitroreductase domain-containing protein</fullName>
    </recommendedName>
</protein>
<evidence type="ECO:0000256" key="5">
    <source>
        <dbReference type="ARBA" id="ARBA00022857"/>
    </source>
</evidence>
<evidence type="ECO:0000256" key="2">
    <source>
        <dbReference type="ARBA" id="ARBA00007118"/>
    </source>
</evidence>
<dbReference type="PATRIC" id="fig|1441095.3.peg.1419"/>
<evidence type="ECO:0000313" key="9">
    <source>
        <dbReference type="EMBL" id="ALC81270.1"/>
    </source>
</evidence>
<gene>
    <name evidence="9" type="ORF">AM592_06440</name>
</gene>
<dbReference type="Gene3D" id="3.40.109.10">
    <property type="entry name" value="NADH Oxidase"/>
    <property type="match status" value="1"/>
</dbReference>
<dbReference type="SUPFAM" id="SSF55469">
    <property type="entry name" value="FMN-dependent nitroreductase-like"/>
    <property type="match status" value="1"/>
</dbReference>
<keyword evidence="10" id="KW-1185">Reference proteome</keyword>
<evidence type="ECO:0000313" key="10">
    <source>
        <dbReference type="Proteomes" id="UP000067625"/>
    </source>
</evidence>
<evidence type="ECO:0000256" key="1">
    <source>
        <dbReference type="ARBA" id="ARBA00001917"/>
    </source>
</evidence>
<evidence type="ECO:0000256" key="6">
    <source>
        <dbReference type="ARBA" id="ARBA00023002"/>
    </source>
</evidence>
<proteinExistence type="inferred from homology"/>
<dbReference type="CDD" id="cd02149">
    <property type="entry name" value="NfsB-like"/>
    <property type="match status" value="1"/>
</dbReference>
<dbReference type="OrthoDB" id="9809288at2"/>
<organism evidence="9 10">
    <name type="scientific">Bacillus gobiensis</name>
    <dbReference type="NCBI Taxonomy" id="1441095"/>
    <lineage>
        <taxon>Bacteria</taxon>
        <taxon>Bacillati</taxon>
        <taxon>Bacillota</taxon>
        <taxon>Bacilli</taxon>
        <taxon>Bacillales</taxon>
        <taxon>Bacillaceae</taxon>
        <taxon>Bacillus</taxon>
    </lineage>
</organism>
<sequence>MNKETKKQEILDAFHFRHATKEFDPNKKIPEEDFNFILKTGQLSPSSFGFEPWQFFVIENQQLKEKLAPAALGAHGKLETASHFIIILSRTKKDMTYDSPYIEHMMRDIQKMPDEVYHGMYEIVKKFQETDFNLLESDRAMFDWASKQTYIALANMLTAAAQIGIDSCPIEGFNRNKINQILQAEGLLEERRLEVSVMAAFGYRVKDPRPKTRQNINEIVKWVK</sequence>
<dbReference type="GO" id="GO:0046857">
    <property type="term" value="F:oxidoreductase activity, acting on other nitrogenous compounds as donors, with NAD or NADP as acceptor"/>
    <property type="evidence" value="ECO:0007669"/>
    <property type="project" value="TreeGrafter"/>
</dbReference>